<evidence type="ECO:0000313" key="3">
    <source>
        <dbReference type="EMBL" id="MBU6080580.1"/>
    </source>
</evidence>
<protein>
    <submittedName>
        <fullName evidence="3">FixH family protein</fullName>
    </submittedName>
</protein>
<sequence>MKIKRLIILALFVLVLAACSNGDQEETTDSSNDANESEELTALEVEVDIPEQVEVGETVELKALVTYGEEDVTDAEEMNFEYWKKGDQDNSETVETTNNGDGSYTVEVTFEEEGVYEMFAHTTAKGQHNMPQASITVGDVEESDEK</sequence>
<dbReference type="RefSeq" id="WP_144159968.1">
    <property type="nucleotide sequence ID" value="NZ_CAUPKR010000023.1"/>
</dbReference>
<feature type="chain" id="PRO_5045757539" evidence="1">
    <location>
        <begin position="18"/>
        <end position="146"/>
    </location>
</feature>
<dbReference type="Pfam" id="PF13115">
    <property type="entry name" value="YtkA"/>
    <property type="match status" value="1"/>
</dbReference>
<keyword evidence="1" id="KW-0732">Signal</keyword>
<reference evidence="3 4" key="1">
    <citation type="journal article" date="2011" name="Int. J. Syst. Evol. Microbiol.">
        <title>Allobacillus halotolerans gen. nov., sp. nov. isolated from shrimp paste.</title>
        <authorList>
            <person name="Sheu S.Y."/>
            <person name="Arun A.B."/>
            <person name="Jiang S.R."/>
            <person name="Young C.C."/>
            <person name="Chen W.M."/>
        </authorList>
    </citation>
    <scope>NUCLEOTIDE SEQUENCE [LARGE SCALE GENOMIC DNA]</scope>
    <source>
        <strain evidence="3 4">LMG 24826</strain>
    </source>
</reference>
<evidence type="ECO:0000259" key="2">
    <source>
        <dbReference type="Pfam" id="PF13115"/>
    </source>
</evidence>
<gene>
    <name evidence="3" type="ORF">KQ486_06075</name>
</gene>
<name>A0ABS6GN82_9BACI</name>
<comment type="caution">
    <text evidence="3">The sequence shown here is derived from an EMBL/GenBank/DDBJ whole genome shotgun (WGS) entry which is preliminary data.</text>
</comment>
<evidence type="ECO:0000313" key="4">
    <source>
        <dbReference type="Proteomes" id="UP000812672"/>
    </source>
</evidence>
<proteinExistence type="predicted"/>
<dbReference type="InterPro" id="IPR032693">
    <property type="entry name" value="YtkA-like_dom"/>
</dbReference>
<evidence type="ECO:0000256" key="1">
    <source>
        <dbReference type="SAM" id="SignalP"/>
    </source>
</evidence>
<dbReference type="PROSITE" id="PS51257">
    <property type="entry name" value="PROKAR_LIPOPROTEIN"/>
    <property type="match status" value="1"/>
</dbReference>
<organism evidence="3 4">
    <name type="scientific">Allobacillus halotolerans</name>
    <dbReference type="NCBI Taxonomy" id="570278"/>
    <lineage>
        <taxon>Bacteria</taxon>
        <taxon>Bacillati</taxon>
        <taxon>Bacillota</taxon>
        <taxon>Bacilli</taxon>
        <taxon>Bacillales</taxon>
        <taxon>Bacillaceae</taxon>
        <taxon>Allobacillus</taxon>
    </lineage>
</organism>
<accession>A0ABS6GN82</accession>
<dbReference type="EMBL" id="JAHLZF010000006">
    <property type="protein sequence ID" value="MBU6080580.1"/>
    <property type="molecule type" value="Genomic_DNA"/>
</dbReference>
<dbReference type="Proteomes" id="UP000812672">
    <property type="component" value="Unassembled WGS sequence"/>
</dbReference>
<feature type="domain" description="YtkA-like" evidence="2">
    <location>
        <begin position="39"/>
        <end position="118"/>
    </location>
</feature>
<feature type="signal peptide" evidence="1">
    <location>
        <begin position="1"/>
        <end position="17"/>
    </location>
</feature>
<keyword evidence="4" id="KW-1185">Reference proteome</keyword>